<accession>A0A5C3LDV6</accession>
<proteinExistence type="predicted"/>
<gene>
    <name evidence="1" type="ORF">FA15DRAFT_667312</name>
</gene>
<dbReference type="GO" id="GO:0016477">
    <property type="term" value="P:cell migration"/>
    <property type="evidence" value="ECO:0007669"/>
    <property type="project" value="TreeGrafter"/>
</dbReference>
<dbReference type="EMBL" id="ML210173">
    <property type="protein sequence ID" value="TFK26611.1"/>
    <property type="molecule type" value="Genomic_DNA"/>
</dbReference>
<name>A0A5C3LDV6_COPMA</name>
<dbReference type="Proteomes" id="UP000307440">
    <property type="component" value="Unassembled WGS sequence"/>
</dbReference>
<dbReference type="AlphaFoldDB" id="A0A5C3LDV6"/>
<organism evidence="1 2">
    <name type="scientific">Coprinopsis marcescibilis</name>
    <name type="common">Agaric fungus</name>
    <name type="synonym">Psathyrella marcescibilis</name>
    <dbReference type="NCBI Taxonomy" id="230819"/>
    <lineage>
        <taxon>Eukaryota</taxon>
        <taxon>Fungi</taxon>
        <taxon>Dikarya</taxon>
        <taxon>Basidiomycota</taxon>
        <taxon>Agaricomycotina</taxon>
        <taxon>Agaricomycetes</taxon>
        <taxon>Agaricomycetidae</taxon>
        <taxon>Agaricales</taxon>
        <taxon>Agaricineae</taxon>
        <taxon>Psathyrellaceae</taxon>
        <taxon>Coprinopsis</taxon>
    </lineage>
</organism>
<dbReference type="PANTHER" id="PTHR24112">
    <property type="entry name" value="LEUCINE-RICH REPEAT, ISOFORM F-RELATED"/>
    <property type="match status" value="1"/>
</dbReference>
<evidence type="ECO:0000313" key="2">
    <source>
        <dbReference type="Proteomes" id="UP000307440"/>
    </source>
</evidence>
<dbReference type="SUPFAM" id="SSF52047">
    <property type="entry name" value="RNI-like"/>
    <property type="match status" value="1"/>
</dbReference>
<dbReference type="STRING" id="230819.A0A5C3LDV6"/>
<dbReference type="OrthoDB" id="120976at2759"/>
<protein>
    <submittedName>
        <fullName evidence="1">RNI-like protein</fullName>
    </submittedName>
</protein>
<dbReference type="GO" id="GO:0005886">
    <property type="term" value="C:plasma membrane"/>
    <property type="evidence" value="ECO:0007669"/>
    <property type="project" value="TreeGrafter"/>
</dbReference>
<dbReference type="PANTHER" id="PTHR24112:SF44">
    <property type="entry name" value="LEUCINE-RICH REPEAT-CONTAINING PROTEIN"/>
    <property type="match status" value="1"/>
</dbReference>
<dbReference type="InterPro" id="IPR051279">
    <property type="entry name" value="PP1-Reg/Actin-Interact_Protein"/>
</dbReference>
<keyword evidence="2" id="KW-1185">Reference proteome</keyword>
<reference evidence="1 2" key="1">
    <citation type="journal article" date="2019" name="Nat. Ecol. Evol.">
        <title>Megaphylogeny resolves global patterns of mushroom evolution.</title>
        <authorList>
            <person name="Varga T."/>
            <person name="Krizsan K."/>
            <person name="Foldi C."/>
            <person name="Dima B."/>
            <person name="Sanchez-Garcia M."/>
            <person name="Sanchez-Ramirez S."/>
            <person name="Szollosi G.J."/>
            <person name="Szarkandi J.G."/>
            <person name="Papp V."/>
            <person name="Albert L."/>
            <person name="Andreopoulos W."/>
            <person name="Angelini C."/>
            <person name="Antonin V."/>
            <person name="Barry K.W."/>
            <person name="Bougher N.L."/>
            <person name="Buchanan P."/>
            <person name="Buyck B."/>
            <person name="Bense V."/>
            <person name="Catcheside P."/>
            <person name="Chovatia M."/>
            <person name="Cooper J."/>
            <person name="Damon W."/>
            <person name="Desjardin D."/>
            <person name="Finy P."/>
            <person name="Geml J."/>
            <person name="Haridas S."/>
            <person name="Hughes K."/>
            <person name="Justo A."/>
            <person name="Karasinski D."/>
            <person name="Kautmanova I."/>
            <person name="Kiss B."/>
            <person name="Kocsube S."/>
            <person name="Kotiranta H."/>
            <person name="LaButti K.M."/>
            <person name="Lechner B.E."/>
            <person name="Liimatainen K."/>
            <person name="Lipzen A."/>
            <person name="Lukacs Z."/>
            <person name="Mihaltcheva S."/>
            <person name="Morgado L.N."/>
            <person name="Niskanen T."/>
            <person name="Noordeloos M.E."/>
            <person name="Ohm R.A."/>
            <person name="Ortiz-Santana B."/>
            <person name="Ovrebo C."/>
            <person name="Racz N."/>
            <person name="Riley R."/>
            <person name="Savchenko A."/>
            <person name="Shiryaev A."/>
            <person name="Soop K."/>
            <person name="Spirin V."/>
            <person name="Szebenyi C."/>
            <person name="Tomsovsky M."/>
            <person name="Tulloss R.E."/>
            <person name="Uehling J."/>
            <person name="Grigoriev I.V."/>
            <person name="Vagvolgyi C."/>
            <person name="Papp T."/>
            <person name="Martin F.M."/>
            <person name="Miettinen O."/>
            <person name="Hibbett D.S."/>
            <person name="Nagy L.G."/>
        </authorList>
    </citation>
    <scope>NUCLEOTIDE SEQUENCE [LARGE SCALE GENOMIC DNA]</scope>
    <source>
        <strain evidence="1 2">CBS 121175</strain>
    </source>
</reference>
<evidence type="ECO:0000313" key="1">
    <source>
        <dbReference type="EMBL" id="TFK26611.1"/>
    </source>
</evidence>
<sequence length="407" mass="44950">MISSRRTVKKLLLGHNDLGDDGCAVLFTFLGSQIGQRYPIAEISLNSNGIGNQGLLAISHYLVGNAHLKELFIQANAFKGDAHVTDSFVKAVNSSRLQALSVTINGELGDTFAEYFFPALNCRSLKELHVSSIGMTPRSVPHISAYLRSPERCYLQTFKCNGNQLGIKGVTSLVRVIGRSNYSLTTMEFYANELPESASDMVEYVSDNGSEESTEPTIIPNSNLWTECRSKQNRISIRNATFKREVEHQALQLLRYARTSLLHVPLAAGRIMEGESLPTRNLEVPRRTFPFRYLPTELQLSILSLLAPLLSSAQRLRIFQYASSPETLPPLIPRLGSAGTSHKCLPDPGKMNFATSPKLGQLWKVEGGNSQCGTGQCLGVSNSMSCTREQARSEWLDKMGCTVYDPR</sequence>
<dbReference type="InterPro" id="IPR032675">
    <property type="entry name" value="LRR_dom_sf"/>
</dbReference>
<dbReference type="GO" id="GO:0034315">
    <property type="term" value="P:regulation of Arp2/3 complex-mediated actin nucleation"/>
    <property type="evidence" value="ECO:0007669"/>
    <property type="project" value="TreeGrafter"/>
</dbReference>
<dbReference type="Gene3D" id="3.80.10.10">
    <property type="entry name" value="Ribonuclease Inhibitor"/>
    <property type="match status" value="1"/>
</dbReference>